<dbReference type="InterPro" id="IPR049790">
    <property type="entry name" value="Rv3655c/TadE"/>
</dbReference>
<keyword evidence="2" id="KW-1185">Reference proteome</keyword>
<dbReference type="NCBIfam" id="NF041390">
    <property type="entry name" value="TadE_Rv3655c"/>
    <property type="match status" value="1"/>
</dbReference>
<dbReference type="Proteomes" id="UP000183263">
    <property type="component" value="Unassembled WGS sequence"/>
</dbReference>
<evidence type="ECO:0008006" key="3">
    <source>
        <dbReference type="Google" id="ProtNLM"/>
    </source>
</evidence>
<organism evidence="1 2">
    <name type="scientific">Rhodococcus triatomae</name>
    <dbReference type="NCBI Taxonomy" id="300028"/>
    <lineage>
        <taxon>Bacteria</taxon>
        <taxon>Bacillati</taxon>
        <taxon>Actinomycetota</taxon>
        <taxon>Actinomycetes</taxon>
        <taxon>Mycobacteriales</taxon>
        <taxon>Nocardiaceae</taxon>
        <taxon>Rhodococcus</taxon>
    </lineage>
</organism>
<dbReference type="RefSeq" id="WP_072740302.1">
    <property type="nucleotide sequence ID" value="NZ_CP048813.1"/>
</dbReference>
<protein>
    <recommendedName>
        <fullName evidence="3">Pilus assembly protein TadE</fullName>
    </recommendedName>
</protein>
<sequence length="119" mass="12186">MNAPNRVPRGDEGAVTVEAAIAIASIVVVLMLCVAAVVAVTLHVRCVDSAREAARLTARGDAAAMATAQRVAPDGAHVQIRTEGDVVVATVRARTPLLPMVRISAEAVAAIEPTAGQAR</sequence>
<proteinExistence type="predicted"/>
<dbReference type="EMBL" id="FNDN01000005">
    <property type="protein sequence ID" value="SDI19607.1"/>
    <property type="molecule type" value="Genomic_DNA"/>
</dbReference>
<name>A0A1G8ILE6_9NOCA</name>
<accession>A0A1G8ILE6</accession>
<reference evidence="1 2" key="1">
    <citation type="submission" date="2016-10" db="EMBL/GenBank/DDBJ databases">
        <authorList>
            <person name="de Groot N.N."/>
        </authorList>
    </citation>
    <scope>NUCLEOTIDE SEQUENCE [LARGE SCALE GENOMIC DNA]</scope>
    <source>
        <strain evidence="1 2">DSM 44892</strain>
    </source>
</reference>
<evidence type="ECO:0000313" key="1">
    <source>
        <dbReference type="EMBL" id="SDI19607.1"/>
    </source>
</evidence>
<gene>
    <name evidence="1" type="ORF">SAMN05444695_105315</name>
</gene>
<dbReference type="OrthoDB" id="4481209at2"/>
<evidence type="ECO:0000313" key="2">
    <source>
        <dbReference type="Proteomes" id="UP000183263"/>
    </source>
</evidence>
<dbReference type="AlphaFoldDB" id="A0A1G8ILE6"/>